<feature type="compositionally biased region" description="Polar residues" evidence="5">
    <location>
        <begin position="173"/>
        <end position="196"/>
    </location>
</feature>
<comment type="caution">
    <text evidence="7">The sequence shown here is derived from an EMBL/GenBank/DDBJ whole genome shotgun (WGS) entry which is preliminary data.</text>
</comment>
<dbReference type="InterPro" id="IPR006603">
    <property type="entry name" value="PQ-loop_rpt"/>
</dbReference>
<evidence type="ECO:0000256" key="3">
    <source>
        <dbReference type="ARBA" id="ARBA00022989"/>
    </source>
</evidence>
<dbReference type="PANTHER" id="PTHR16201:SF34">
    <property type="entry name" value="LYSOSOMAL AMINO ACID TRANSPORTER 1"/>
    <property type="match status" value="1"/>
</dbReference>
<evidence type="ECO:0000256" key="4">
    <source>
        <dbReference type="ARBA" id="ARBA00023136"/>
    </source>
</evidence>
<evidence type="ECO:0000313" key="8">
    <source>
        <dbReference type="Proteomes" id="UP001342314"/>
    </source>
</evidence>
<feature type="compositionally biased region" description="Low complexity" evidence="5">
    <location>
        <begin position="148"/>
        <end position="158"/>
    </location>
</feature>
<feature type="region of interest" description="Disordered" evidence="5">
    <location>
        <begin position="64"/>
        <end position="204"/>
    </location>
</feature>
<name>A0AAV5GGP2_9BASI</name>
<evidence type="ECO:0000313" key="7">
    <source>
        <dbReference type="EMBL" id="GJN88562.1"/>
    </source>
</evidence>
<gene>
    <name evidence="7" type="ORF">Rhopal_001528-T1</name>
</gene>
<evidence type="ECO:0000256" key="1">
    <source>
        <dbReference type="ARBA" id="ARBA00004141"/>
    </source>
</evidence>
<evidence type="ECO:0000256" key="5">
    <source>
        <dbReference type="SAM" id="MobiDB-lite"/>
    </source>
</evidence>
<sequence>MLASVDREALSSALGVASIVTWLGAQSPQILVNYRNKSVEGDFTNLLGQYAYYSRLRPPRPIPPLNEDYPYAHPPPIVSHLHGRHRSRTRKGRSRSSKTRLRQPGADSEEDPMAASWMTDSSAHTTPATTSPRIPVRPLHSRSSTAQSVSIPPSTAPSTVPPSPTAPERGRTLQRSAVRTFDPTLSTIHGSPSTHGFTHPSMHASHVSFNAEPDEIPAASEANEVLRHAQRQRTSSSRSRPPVSRRSTSVVFLSVGALFTFGQLRPGGGLGTMSAASGRAWSSAPAPAPIAAALPDLRHPAFFLPPDTPAPSSSVLDSALPSRLHERSTFPLDVSTGPSSTYVAFDAADEPDDMPFPPSGIDWERLIGRISAWICTTAYLTSRLPQIWQNFRRRSCEGLAMTLFAAAFLGNSLYVASVLASPRATTSGYLVESTPYLLGSGGTLCFDLTILAQAWLYSGRRRARKDRERRRKAAHGFDAEEEAALLHADGADDDDGETYIGPIRRSKRERERERDGRRSRSTSTTPGYGRSVSTGGSSRRALSQRSESTELLPPSSLSRDSSVRGARFVAPRTADRGNLVDEPFDFYLGDDHGLDEAARLPNRSTSRGPSSRAHSRRSSVDMTIAEEGESNVTLR</sequence>
<feature type="compositionally biased region" description="Low complexity" evidence="5">
    <location>
        <begin position="232"/>
        <end position="246"/>
    </location>
</feature>
<accession>A0AAV5GGP2</accession>
<keyword evidence="2 6" id="KW-0812">Transmembrane</keyword>
<evidence type="ECO:0000256" key="6">
    <source>
        <dbReference type="SAM" id="Phobius"/>
    </source>
</evidence>
<feature type="transmembrane region" description="Helical" evidence="6">
    <location>
        <begin position="398"/>
        <end position="416"/>
    </location>
</feature>
<proteinExistence type="predicted"/>
<keyword evidence="3 6" id="KW-1133">Transmembrane helix</keyword>
<feature type="compositionally biased region" description="Basic and acidic residues" evidence="5">
    <location>
        <begin position="508"/>
        <end position="518"/>
    </location>
</feature>
<feature type="compositionally biased region" description="Basic residues" evidence="5">
    <location>
        <begin position="81"/>
        <end position="101"/>
    </location>
</feature>
<dbReference type="EMBL" id="BQKY01000003">
    <property type="protein sequence ID" value="GJN88562.1"/>
    <property type="molecule type" value="Genomic_DNA"/>
</dbReference>
<feature type="region of interest" description="Disordered" evidence="5">
    <location>
        <begin position="227"/>
        <end position="246"/>
    </location>
</feature>
<evidence type="ECO:0000256" key="2">
    <source>
        <dbReference type="ARBA" id="ARBA00022692"/>
    </source>
</evidence>
<keyword evidence="8" id="KW-1185">Reference proteome</keyword>
<feature type="compositionally biased region" description="Low complexity" evidence="5">
    <location>
        <begin position="549"/>
        <end position="558"/>
    </location>
</feature>
<dbReference type="Gene3D" id="1.20.1280.290">
    <property type="match status" value="1"/>
</dbReference>
<dbReference type="GO" id="GO:0016020">
    <property type="term" value="C:membrane"/>
    <property type="evidence" value="ECO:0007669"/>
    <property type="project" value="UniProtKB-SubCell"/>
</dbReference>
<keyword evidence="4 6" id="KW-0472">Membrane</keyword>
<organism evidence="7 8">
    <name type="scientific">Rhodotorula paludigena</name>
    <dbReference type="NCBI Taxonomy" id="86838"/>
    <lineage>
        <taxon>Eukaryota</taxon>
        <taxon>Fungi</taxon>
        <taxon>Dikarya</taxon>
        <taxon>Basidiomycota</taxon>
        <taxon>Pucciniomycotina</taxon>
        <taxon>Microbotryomycetes</taxon>
        <taxon>Sporidiobolales</taxon>
        <taxon>Sporidiobolaceae</taxon>
        <taxon>Rhodotorula</taxon>
    </lineage>
</organism>
<dbReference type="Proteomes" id="UP001342314">
    <property type="component" value="Unassembled WGS sequence"/>
</dbReference>
<dbReference type="Pfam" id="PF04193">
    <property type="entry name" value="PQ-loop"/>
    <property type="match status" value="2"/>
</dbReference>
<feature type="region of interest" description="Disordered" evidence="5">
    <location>
        <begin position="485"/>
        <end position="564"/>
    </location>
</feature>
<dbReference type="SMART" id="SM00679">
    <property type="entry name" value="CTNS"/>
    <property type="match status" value="2"/>
</dbReference>
<feature type="compositionally biased region" description="Low complexity" evidence="5">
    <location>
        <begin position="119"/>
        <end position="132"/>
    </location>
</feature>
<dbReference type="InterPro" id="IPR051415">
    <property type="entry name" value="LAAT-1"/>
</dbReference>
<feature type="transmembrane region" description="Helical" evidence="6">
    <location>
        <begin position="436"/>
        <end position="457"/>
    </location>
</feature>
<feature type="compositionally biased region" description="Low complexity" evidence="5">
    <location>
        <begin position="521"/>
        <end position="540"/>
    </location>
</feature>
<reference evidence="7 8" key="1">
    <citation type="submission" date="2021-12" db="EMBL/GenBank/DDBJ databases">
        <title>High titer production of polyol ester of fatty acids by Rhodotorula paludigena BS15 towards product separation-free biomass refinery.</title>
        <authorList>
            <person name="Mano J."/>
            <person name="Ono H."/>
            <person name="Tanaka T."/>
            <person name="Naito K."/>
            <person name="Sushida H."/>
            <person name="Ike M."/>
            <person name="Tokuyasu K."/>
            <person name="Kitaoka M."/>
        </authorList>
    </citation>
    <scope>NUCLEOTIDE SEQUENCE [LARGE SCALE GENOMIC DNA]</scope>
    <source>
        <strain evidence="7 8">BS15</strain>
    </source>
</reference>
<dbReference type="AlphaFoldDB" id="A0AAV5GGP2"/>
<protein>
    <submittedName>
        <fullName evidence="7">Uncharacterized protein</fullName>
    </submittedName>
</protein>
<comment type="subcellular location">
    <subcellularLocation>
        <location evidence="1">Membrane</location>
        <topology evidence="1">Multi-pass membrane protein</topology>
    </subcellularLocation>
</comment>
<dbReference type="PANTHER" id="PTHR16201">
    <property type="entry name" value="SEVEN TRANSMEMBRANE PROTEIN 1-RELATED"/>
    <property type="match status" value="1"/>
</dbReference>
<feature type="region of interest" description="Disordered" evidence="5">
    <location>
        <begin position="590"/>
        <end position="635"/>
    </location>
</feature>